<dbReference type="GO" id="GO:0008289">
    <property type="term" value="F:lipid binding"/>
    <property type="evidence" value="ECO:0007669"/>
    <property type="project" value="InterPro"/>
</dbReference>
<dbReference type="InterPro" id="IPR016140">
    <property type="entry name" value="Bifunc_inhib/LTP/seed_store"/>
</dbReference>
<reference evidence="12" key="1">
    <citation type="submission" date="2023-05" db="EMBL/GenBank/DDBJ databases">
        <title>Genome and transcriptome analyses reveal genes involved in the formation of fine ridges on petal epidermal cells in Hibiscus trionum.</title>
        <authorList>
            <person name="Koshimizu S."/>
            <person name="Masuda S."/>
            <person name="Ishii T."/>
            <person name="Shirasu K."/>
            <person name="Hoshino A."/>
            <person name="Arita M."/>
        </authorList>
    </citation>
    <scope>NUCLEOTIDE SEQUENCE</scope>
    <source>
        <strain evidence="12">Hamamatsu line</strain>
    </source>
</reference>
<evidence type="ECO:0000313" key="13">
    <source>
        <dbReference type="Proteomes" id="UP001165190"/>
    </source>
</evidence>
<evidence type="ECO:0000256" key="3">
    <source>
        <dbReference type="ARBA" id="ARBA00022475"/>
    </source>
</evidence>
<keyword evidence="6" id="KW-1015">Disulfide bond</keyword>
<comment type="caution">
    <text evidence="12">The sequence shown here is derived from an EMBL/GenBank/DDBJ whole genome shotgun (WGS) entry which is preliminary data.</text>
</comment>
<comment type="similarity">
    <text evidence="2">Belongs to the plant LTP family.</text>
</comment>
<feature type="domain" description="Bifunctional inhibitor/plant lipid transfer protein/seed storage helical" evidence="11">
    <location>
        <begin position="31"/>
        <end position="108"/>
    </location>
</feature>
<evidence type="ECO:0000256" key="5">
    <source>
        <dbReference type="ARBA" id="ARBA00022729"/>
    </source>
</evidence>
<dbReference type="InterPro" id="IPR036312">
    <property type="entry name" value="Bifun_inhib/LTP/seed_sf"/>
</dbReference>
<evidence type="ECO:0000256" key="6">
    <source>
        <dbReference type="ARBA" id="ARBA00023157"/>
    </source>
</evidence>
<dbReference type="GO" id="GO:0006869">
    <property type="term" value="P:lipid transport"/>
    <property type="evidence" value="ECO:0007669"/>
    <property type="project" value="InterPro"/>
</dbReference>
<dbReference type="SUPFAM" id="SSF47699">
    <property type="entry name" value="Bifunctional inhibitor/lipid-transfer protein/seed storage 2S albumin"/>
    <property type="match status" value="1"/>
</dbReference>
<dbReference type="OrthoDB" id="911994at2759"/>
<keyword evidence="4" id="KW-0336">GPI-anchor</keyword>
<protein>
    <recommendedName>
        <fullName evidence="11">Bifunctional inhibitor/plant lipid transfer protein/seed storage helical domain-containing protein</fullName>
    </recommendedName>
</protein>
<dbReference type="SMART" id="SM00499">
    <property type="entry name" value="AAI"/>
    <property type="match status" value="1"/>
</dbReference>
<evidence type="ECO:0000313" key="12">
    <source>
        <dbReference type="EMBL" id="GMJ01900.1"/>
    </source>
</evidence>
<evidence type="ECO:0000256" key="7">
    <source>
        <dbReference type="ARBA" id="ARBA00023180"/>
    </source>
</evidence>
<dbReference type="Gene3D" id="1.10.110.10">
    <property type="entry name" value="Plant lipid-transfer and hydrophobic proteins"/>
    <property type="match status" value="1"/>
</dbReference>
<dbReference type="Proteomes" id="UP001165190">
    <property type="component" value="Unassembled WGS sequence"/>
</dbReference>
<dbReference type="AlphaFoldDB" id="A0A9W7MJD1"/>
<keyword evidence="3" id="KW-1003">Cell membrane</keyword>
<evidence type="ECO:0000256" key="8">
    <source>
        <dbReference type="ARBA" id="ARBA00023288"/>
    </source>
</evidence>
<dbReference type="FunFam" id="1.10.110.10:FF:000001">
    <property type="entry name" value="Bifunctional inhibitor/lipid-transfer protein/seed storage 2S albumin superfamily protein"/>
    <property type="match status" value="1"/>
</dbReference>
<gene>
    <name evidence="12" type="ORF">HRI_003859200</name>
</gene>
<organism evidence="12 13">
    <name type="scientific">Hibiscus trionum</name>
    <name type="common">Flower of an hour</name>
    <dbReference type="NCBI Taxonomy" id="183268"/>
    <lineage>
        <taxon>Eukaryota</taxon>
        <taxon>Viridiplantae</taxon>
        <taxon>Streptophyta</taxon>
        <taxon>Embryophyta</taxon>
        <taxon>Tracheophyta</taxon>
        <taxon>Spermatophyta</taxon>
        <taxon>Magnoliopsida</taxon>
        <taxon>eudicotyledons</taxon>
        <taxon>Gunneridae</taxon>
        <taxon>Pentapetalae</taxon>
        <taxon>rosids</taxon>
        <taxon>malvids</taxon>
        <taxon>Malvales</taxon>
        <taxon>Malvaceae</taxon>
        <taxon>Malvoideae</taxon>
        <taxon>Hibiscus</taxon>
    </lineage>
</organism>
<keyword evidence="5 10" id="KW-0732">Signal</keyword>
<dbReference type="PANTHER" id="PTHR33044">
    <property type="entry name" value="BIFUNCTIONAL INHIBITOR/LIPID-TRANSFER PROTEIN/SEED STORAGE 2S ALBUMIN SUPERFAMILY PROTEIN-RELATED"/>
    <property type="match status" value="1"/>
</dbReference>
<comment type="subcellular location">
    <subcellularLocation>
        <location evidence="1">Cell membrane</location>
        <topology evidence="1">Lipid-anchor</topology>
        <topology evidence="1">GPI-anchor</topology>
    </subcellularLocation>
</comment>
<dbReference type="InterPro" id="IPR000528">
    <property type="entry name" value="Plant_nsLTP"/>
</dbReference>
<dbReference type="InterPro" id="IPR043325">
    <property type="entry name" value="LTSS"/>
</dbReference>
<feature type="region of interest" description="Disordered" evidence="9">
    <location>
        <begin position="119"/>
        <end position="142"/>
    </location>
</feature>
<accession>A0A9W7MJD1</accession>
<sequence>MASGKITLEQGLVMVMVTLLWARTMAAEPDCIDVVITMAPCIDYVTGNSSTPPATCCSQLATAVRSDLRCLCVVLNGGGPSLGVQLNRTLALALPQLCNVKTPPPSKCKNIANGTAPSVSPAGSSPGLPVTPAGNSSTSGGSITNAGPASDVIPKILLHLTLLLLPIAL</sequence>
<dbReference type="EMBL" id="BSYR01000035">
    <property type="protein sequence ID" value="GMJ01900.1"/>
    <property type="molecule type" value="Genomic_DNA"/>
</dbReference>
<keyword evidence="4" id="KW-0472">Membrane</keyword>
<name>A0A9W7MJD1_HIBTR</name>
<keyword evidence="7" id="KW-0325">Glycoprotein</keyword>
<dbReference type="Pfam" id="PF14368">
    <property type="entry name" value="LTP_2"/>
    <property type="match status" value="1"/>
</dbReference>
<dbReference type="GO" id="GO:0098552">
    <property type="term" value="C:side of membrane"/>
    <property type="evidence" value="ECO:0007669"/>
    <property type="project" value="UniProtKB-KW"/>
</dbReference>
<dbReference type="CDD" id="cd00010">
    <property type="entry name" value="AAI_LTSS"/>
    <property type="match status" value="1"/>
</dbReference>
<keyword evidence="13" id="KW-1185">Reference proteome</keyword>
<feature type="signal peptide" evidence="10">
    <location>
        <begin position="1"/>
        <end position="26"/>
    </location>
</feature>
<evidence type="ECO:0000256" key="2">
    <source>
        <dbReference type="ARBA" id="ARBA00009748"/>
    </source>
</evidence>
<feature type="chain" id="PRO_5040939007" description="Bifunctional inhibitor/plant lipid transfer protein/seed storage helical domain-containing protein" evidence="10">
    <location>
        <begin position="27"/>
        <end position="169"/>
    </location>
</feature>
<evidence type="ECO:0000256" key="10">
    <source>
        <dbReference type="SAM" id="SignalP"/>
    </source>
</evidence>
<evidence type="ECO:0000256" key="4">
    <source>
        <dbReference type="ARBA" id="ARBA00022622"/>
    </source>
</evidence>
<proteinExistence type="inferred from homology"/>
<evidence type="ECO:0000256" key="9">
    <source>
        <dbReference type="SAM" id="MobiDB-lite"/>
    </source>
</evidence>
<keyword evidence="8" id="KW-0449">Lipoprotein</keyword>
<dbReference type="GO" id="GO:0005886">
    <property type="term" value="C:plasma membrane"/>
    <property type="evidence" value="ECO:0007669"/>
    <property type="project" value="UniProtKB-SubCell"/>
</dbReference>
<evidence type="ECO:0000259" key="11">
    <source>
        <dbReference type="SMART" id="SM00499"/>
    </source>
</evidence>
<dbReference type="PRINTS" id="PR00382">
    <property type="entry name" value="LIPIDTRNSFER"/>
</dbReference>
<evidence type="ECO:0000256" key="1">
    <source>
        <dbReference type="ARBA" id="ARBA00004609"/>
    </source>
</evidence>